<dbReference type="SMART" id="SM00014">
    <property type="entry name" value="acidPPc"/>
    <property type="match status" value="1"/>
</dbReference>
<feature type="transmembrane region" description="Helical" evidence="1">
    <location>
        <begin position="6"/>
        <end position="29"/>
    </location>
</feature>
<dbReference type="PANTHER" id="PTHR14969:SF13">
    <property type="entry name" value="AT30094P"/>
    <property type="match status" value="1"/>
</dbReference>
<feature type="transmembrane region" description="Helical" evidence="1">
    <location>
        <begin position="162"/>
        <end position="180"/>
    </location>
</feature>
<reference evidence="3 4" key="1">
    <citation type="journal article" date="2019" name="Int. J. Syst. Evol. Microbiol.">
        <title>The Global Catalogue of Microorganisms (GCM) 10K type strain sequencing project: providing services to taxonomists for standard genome sequencing and annotation.</title>
        <authorList>
            <consortium name="The Broad Institute Genomics Platform"/>
            <consortium name="The Broad Institute Genome Sequencing Center for Infectious Disease"/>
            <person name="Wu L."/>
            <person name="Ma J."/>
        </authorList>
    </citation>
    <scope>NUCLEOTIDE SEQUENCE [LARGE SCALE GENOMIC DNA]</scope>
    <source>
        <strain evidence="3 4">JCM 3325</strain>
    </source>
</reference>
<keyword evidence="4" id="KW-1185">Reference proteome</keyword>
<accession>A0ABN3IKY9</accession>
<protein>
    <recommendedName>
        <fullName evidence="2">Phosphatidic acid phosphatase type 2/haloperoxidase domain-containing protein</fullName>
    </recommendedName>
</protein>
<dbReference type="InterPro" id="IPR036938">
    <property type="entry name" value="PAP2/HPO_sf"/>
</dbReference>
<proteinExistence type="predicted"/>
<comment type="caution">
    <text evidence="3">The sequence shown here is derived from an EMBL/GenBank/DDBJ whole genome shotgun (WGS) entry which is preliminary data.</text>
</comment>
<keyword evidence="1" id="KW-1133">Transmembrane helix</keyword>
<dbReference type="EMBL" id="BAAARW010000005">
    <property type="protein sequence ID" value="GAA2407143.1"/>
    <property type="molecule type" value="Genomic_DNA"/>
</dbReference>
<keyword evidence="1" id="KW-0812">Transmembrane</keyword>
<sequence>MLTGAMHVLSFIGSAAFYLPLLVVVYWCVDARLGARAAVVLSCGSVVNTWLKLLFHDPRPFWTDGSVTGHESRNSFGMPSGHAQNAVAVWGFLAAQTRRRALWAVSAVLIAGIGVSRVVLGVHSPGQVAAGWTIGAALLAAALWLEPRVVPRWTGRSLPEQFGFSLAVSLAALGAMWAAVEALDGWRWPATWAREIVQAGGRVEPITLSEGAAAAGGLFGLLAGLSYAASRIGYDPAGEVWRRLARIPVGAAGALAIYTLGLFLGTRPAQAFAVQALLGLWATAGAPEAFVRLGLARRTSRAVTRPGAKRPKVRQ</sequence>
<feature type="transmembrane region" description="Helical" evidence="1">
    <location>
        <begin position="271"/>
        <end position="291"/>
    </location>
</feature>
<keyword evidence="1" id="KW-0472">Membrane</keyword>
<name>A0ABN3IKY9_9ACTN</name>
<evidence type="ECO:0000256" key="1">
    <source>
        <dbReference type="SAM" id="Phobius"/>
    </source>
</evidence>
<evidence type="ECO:0000259" key="2">
    <source>
        <dbReference type="SMART" id="SM00014"/>
    </source>
</evidence>
<evidence type="ECO:0000313" key="4">
    <source>
        <dbReference type="Proteomes" id="UP001501231"/>
    </source>
</evidence>
<dbReference type="InterPro" id="IPR000326">
    <property type="entry name" value="PAP2/HPO"/>
</dbReference>
<evidence type="ECO:0000313" key="3">
    <source>
        <dbReference type="EMBL" id="GAA2407143.1"/>
    </source>
</evidence>
<dbReference type="Proteomes" id="UP001501231">
    <property type="component" value="Unassembled WGS sequence"/>
</dbReference>
<dbReference type="PANTHER" id="PTHR14969">
    <property type="entry name" value="SPHINGOSINE-1-PHOSPHATE PHOSPHOHYDROLASE"/>
    <property type="match status" value="1"/>
</dbReference>
<dbReference type="SUPFAM" id="SSF48317">
    <property type="entry name" value="Acid phosphatase/Vanadium-dependent haloperoxidase"/>
    <property type="match status" value="1"/>
</dbReference>
<gene>
    <name evidence="3" type="ORF">GCM10010191_14270</name>
</gene>
<dbReference type="RefSeq" id="WP_344587755.1">
    <property type="nucleotide sequence ID" value="NZ_BAAARW010000005.1"/>
</dbReference>
<feature type="domain" description="Phosphatidic acid phosphatase type 2/haloperoxidase" evidence="2">
    <location>
        <begin position="32"/>
        <end position="143"/>
    </location>
</feature>
<feature type="transmembrane region" description="Helical" evidence="1">
    <location>
        <begin position="129"/>
        <end position="150"/>
    </location>
</feature>
<dbReference type="Pfam" id="PF01569">
    <property type="entry name" value="PAP2"/>
    <property type="match status" value="1"/>
</dbReference>
<organism evidence="3 4">
    <name type="scientific">Actinomadura vinacea</name>
    <dbReference type="NCBI Taxonomy" id="115336"/>
    <lineage>
        <taxon>Bacteria</taxon>
        <taxon>Bacillati</taxon>
        <taxon>Actinomycetota</taxon>
        <taxon>Actinomycetes</taxon>
        <taxon>Streptosporangiales</taxon>
        <taxon>Thermomonosporaceae</taxon>
        <taxon>Actinomadura</taxon>
    </lineage>
</organism>
<feature type="transmembrane region" description="Helical" evidence="1">
    <location>
        <begin position="244"/>
        <end position="265"/>
    </location>
</feature>
<feature type="transmembrane region" description="Helical" evidence="1">
    <location>
        <begin position="212"/>
        <end position="232"/>
    </location>
</feature>
<dbReference type="Gene3D" id="1.20.144.10">
    <property type="entry name" value="Phosphatidic acid phosphatase type 2/haloperoxidase"/>
    <property type="match status" value="1"/>
</dbReference>
<feature type="transmembrane region" description="Helical" evidence="1">
    <location>
        <begin position="101"/>
        <end position="123"/>
    </location>
</feature>